<dbReference type="PROSITE" id="PS51257">
    <property type="entry name" value="PROKAR_LIPOPROTEIN"/>
    <property type="match status" value="1"/>
</dbReference>
<dbReference type="PANTHER" id="PTHR42928">
    <property type="entry name" value="TRICARBOXYLATE-BINDING PROTEIN"/>
    <property type="match status" value="1"/>
</dbReference>
<dbReference type="InterPro" id="IPR005064">
    <property type="entry name" value="BUG"/>
</dbReference>
<proteinExistence type="inferred from homology"/>
<dbReference type="PIRSF" id="PIRSF017082">
    <property type="entry name" value="YflP"/>
    <property type="match status" value="1"/>
</dbReference>
<reference evidence="4 5" key="1">
    <citation type="submission" date="2020-08" db="EMBL/GenBank/DDBJ databases">
        <title>The isolate Caproiciproducens sp. 7D4C2 produces n-caproate at mildly acidic conditions from hexoses: genome and rBOX comparison with related strains and chain-elongating bacteria.</title>
        <authorList>
            <person name="Esquivel-Elizondo S."/>
            <person name="Bagci C."/>
            <person name="Temovska M."/>
            <person name="Jeon B.S."/>
            <person name="Bessarab I."/>
            <person name="Williams R.B.H."/>
            <person name="Huson D.H."/>
            <person name="Angenent L.T."/>
        </authorList>
    </citation>
    <scope>NUCLEOTIDE SEQUENCE [LARGE SCALE GENOMIC DNA]</scope>
    <source>
        <strain evidence="4 5">7D4C2</strain>
    </source>
</reference>
<evidence type="ECO:0000256" key="2">
    <source>
        <dbReference type="SAM" id="MobiDB-lite"/>
    </source>
</evidence>
<organism evidence="4 5">
    <name type="scientific">Caproicibacter fermentans</name>
    <dbReference type="NCBI Taxonomy" id="2576756"/>
    <lineage>
        <taxon>Bacteria</taxon>
        <taxon>Bacillati</taxon>
        <taxon>Bacillota</taxon>
        <taxon>Clostridia</taxon>
        <taxon>Eubacteriales</taxon>
        <taxon>Acutalibacteraceae</taxon>
        <taxon>Caproicibacter</taxon>
    </lineage>
</organism>
<protein>
    <submittedName>
        <fullName evidence="4">Tripartite tricarboxylate transporter substrate binding protein</fullName>
    </submittedName>
</protein>
<evidence type="ECO:0000313" key="5">
    <source>
        <dbReference type="Proteomes" id="UP000515909"/>
    </source>
</evidence>
<dbReference type="Gene3D" id="3.40.190.150">
    <property type="entry name" value="Bordetella uptake gene, domain 1"/>
    <property type="match status" value="1"/>
</dbReference>
<dbReference type="Pfam" id="PF03401">
    <property type="entry name" value="TctC"/>
    <property type="match status" value="1"/>
</dbReference>
<gene>
    <name evidence="4" type="ORF">HCR03_17140</name>
</gene>
<dbReference type="Proteomes" id="UP000515909">
    <property type="component" value="Chromosome"/>
</dbReference>
<dbReference type="KEGG" id="cfem:HCR03_17140"/>
<dbReference type="CDD" id="cd07012">
    <property type="entry name" value="PBP2_Bug_TTT"/>
    <property type="match status" value="1"/>
</dbReference>
<evidence type="ECO:0000256" key="1">
    <source>
        <dbReference type="ARBA" id="ARBA00006987"/>
    </source>
</evidence>
<evidence type="ECO:0000256" key="3">
    <source>
        <dbReference type="SAM" id="SignalP"/>
    </source>
</evidence>
<accession>A0A7G8T9S1</accession>
<evidence type="ECO:0000313" key="4">
    <source>
        <dbReference type="EMBL" id="QNK40362.1"/>
    </source>
</evidence>
<name>A0A7G8T9S1_9FIRM</name>
<dbReference type="SUPFAM" id="SSF53850">
    <property type="entry name" value="Periplasmic binding protein-like II"/>
    <property type="match status" value="1"/>
</dbReference>
<dbReference type="InterPro" id="IPR042100">
    <property type="entry name" value="Bug_dom1"/>
</dbReference>
<dbReference type="EMBL" id="CP060286">
    <property type="protein sequence ID" value="QNK40362.1"/>
    <property type="molecule type" value="Genomic_DNA"/>
</dbReference>
<sequence length="339" mass="36003">MKKLLSLLLCAGLLLTTAACSNSTSSSSASSESSAQAGSSAGTAPGQKPANFPKKPITFIVPWAAGGTSDGQVRAIASLGQKYFGVSCSVVNRDGAGGTIATTEFANTKADGYMVCLEACGVFTTQPFIKNNIKYSMDDFKPIIGTTIEPIVMVASKVSGIKSLDDLKKRSGTVSYGFSGAGSLPQLSQQKFFEMSGIKSSPVPFGGSAPTITALLGSHVDVAAAHPGEIAQYVKSGDMIPLGIFSPERDSRESLKNIPTFKEQGYDIDMSVWKFLMVPKDTPDDIANYLTDTLTKIEKDPEFTKYCENNTLAISGYQPDEIVKKIKDEAAVNKELLKK</sequence>
<comment type="similarity">
    <text evidence="1">Belongs to the UPF0065 (bug) family.</text>
</comment>
<dbReference type="PANTHER" id="PTHR42928:SF5">
    <property type="entry name" value="BLR1237 PROTEIN"/>
    <property type="match status" value="1"/>
</dbReference>
<feature type="signal peptide" evidence="3">
    <location>
        <begin position="1"/>
        <end position="21"/>
    </location>
</feature>
<dbReference type="AlphaFoldDB" id="A0A7G8T9S1"/>
<keyword evidence="3" id="KW-0732">Signal</keyword>
<dbReference type="RefSeq" id="WP_066645214.1">
    <property type="nucleotide sequence ID" value="NZ_CP060286.1"/>
</dbReference>
<feature type="chain" id="PRO_5039496790" evidence="3">
    <location>
        <begin position="22"/>
        <end position="339"/>
    </location>
</feature>
<dbReference type="Gene3D" id="3.40.190.10">
    <property type="entry name" value="Periplasmic binding protein-like II"/>
    <property type="match status" value="1"/>
</dbReference>
<feature type="region of interest" description="Disordered" evidence="2">
    <location>
        <begin position="24"/>
        <end position="51"/>
    </location>
</feature>
<feature type="compositionally biased region" description="Low complexity" evidence="2">
    <location>
        <begin position="24"/>
        <end position="44"/>
    </location>
</feature>